<organism evidence="2 3">
    <name type="scientific">Paraburkholderia ribeironis</name>
    <dbReference type="NCBI Taxonomy" id="1247936"/>
    <lineage>
        <taxon>Bacteria</taxon>
        <taxon>Pseudomonadati</taxon>
        <taxon>Pseudomonadota</taxon>
        <taxon>Betaproteobacteria</taxon>
        <taxon>Burkholderiales</taxon>
        <taxon>Burkholderiaceae</taxon>
        <taxon>Paraburkholderia</taxon>
    </lineage>
</organism>
<proteinExistence type="predicted"/>
<accession>A0A1N7S7C5</accession>
<dbReference type="RefSeq" id="WP_094781020.1">
    <property type="nucleotide sequence ID" value="NZ_CYGX02000041.1"/>
</dbReference>
<dbReference type="InterPro" id="IPR029069">
    <property type="entry name" value="HotDog_dom_sf"/>
</dbReference>
<dbReference type="InterPro" id="IPR013114">
    <property type="entry name" value="FabA_FabZ"/>
</dbReference>
<keyword evidence="1 2" id="KW-0456">Lyase</keyword>
<dbReference type="AlphaFoldDB" id="A0A1N7S7C5"/>
<protein>
    <submittedName>
        <fullName evidence="2">Putative 3-hydroxyacyl-(Acyl-carrier-protein) dehydratase FabZ</fullName>
        <ecNumber evidence="2">4.2.1.59</ecNumber>
    </submittedName>
</protein>
<sequence length="191" mass="20914">MTDRIGGDTKRRYISLGSQTTMRFLPQSYPFILLDRVKACYPEEGVCHSVKHITMTDPVLSGHFPGFPIYPGVLIIEAMVQNAGMTATLRELYQTHGSLEGLLEQFRSAVGTTPAEGKQYVLAESRIKNVQPIFPGCAVDLEARLQMARDGMYVFKVCAQVDGADVARGQLTMAEVPVTMAPGMLDQIGSN</sequence>
<keyword evidence="3" id="KW-1185">Reference proteome</keyword>
<dbReference type="EMBL" id="CYGX02000041">
    <property type="protein sequence ID" value="SIT43201.1"/>
    <property type="molecule type" value="Genomic_DNA"/>
</dbReference>
<dbReference type="CDD" id="cd01288">
    <property type="entry name" value="FabZ"/>
    <property type="match status" value="1"/>
</dbReference>
<dbReference type="GO" id="GO:0019171">
    <property type="term" value="F:(3R)-hydroxyacyl-[acyl-carrier-protein] dehydratase activity"/>
    <property type="evidence" value="ECO:0007669"/>
    <property type="project" value="UniProtKB-EC"/>
</dbReference>
<evidence type="ECO:0000313" key="2">
    <source>
        <dbReference type="EMBL" id="SIT43201.1"/>
    </source>
</evidence>
<dbReference type="PANTHER" id="PTHR30272">
    <property type="entry name" value="3-HYDROXYACYL-[ACYL-CARRIER-PROTEIN] DEHYDRATASE"/>
    <property type="match status" value="1"/>
</dbReference>
<evidence type="ECO:0000256" key="1">
    <source>
        <dbReference type="ARBA" id="ARBA00023239"/>
    </source>
</evidence>
<dbReference type="Pfam" id="PF07977">
    <property type="entry name" value="FabA"/>
    <property type="match status" value="1"/>
</dbReference>
<dbReference type="STRING" id="1247936.BN2475_410026"/>
<dbReference type="EC" id="4.2.1.59" evidence="2"/>
<name>A0A1N7S7C5_9BURK</name>
<dbReference type="OrthoDB" id="9787658at2"/>
<dbReference type="Proteomes" id="UP000187012">
    <property type="component" value="Unassembled WGS sequence"/>
</dbReference>
<reference evidence="2 3" key="1">
    <citation type="submission" date="2016-12" db="EMBL/GenBank/DDBJ databases">
        <authorList>
            <person name="Song W.-J."/>
            <person name="Kurnit D.M."/>
        </authorList>
    </citation>
    <scope>NUCLEOTIDE SEQUENCE [LARGE SCALE GENOMIC DNA]</scope>
    <source>
        <strain evidence="2 3">STM7296</strain>
    </source>
</reference>
<dbReference type="Gene3D" id="3.10.129.10">
    <property type="entry name" value="Hotdog Thioesterase"/>
    <property type="match status" value="1"/>
</dbReference>
<evidence type="ECO:0000313" key="3">
    <source>
        <dbReference type="Proteomes" id="UP000187012"/>
    </source>
</evidence>
<gene>
    <name evidence="2" type="ORF">BN2475_410026</name>
</gene>
<dbReference type="PANTHER" id="PTHR30272:SF1">
    <property type="entry name" value="3-HYDROXYACYL-[ACYL-CARRIER-PROTEIN] DEHYDRATASE"/>
    <property type="match status" value="1"/>
</dbReference>
<dbReference type="SUPFAM" id="SSF54637">
    <property type="entry name" value="Thioesterase/thiol ester dehydrase-isomerase"/>
    <property type="match status" value="1"/>
</dbReference>